<gene>
    <name evidence="1" type="ORF">ACFLIM_38200</name>
</gene>
<protein>
    <submittedName>
        <fullName evidence="1">Uncharacterized protein</fullName>
    </submittedName>
</protein>
<accession>A0ABW7ANR0</accession>
<evidence type="ECO:0000313" key="2">
    <source>
        <dbReference type="Proteomes" id="UP001603978"/>
    </source>
</evidence>
<evidence type="ECO:0000313" key="1">
    <source>
        <dbReference type="EMBL" id="MFG1709040.1"/>
    </source>
</evidence>
<name>A0ABW7ANR0_9ACTN</name>
<comment type="caution">
    <text evidence="1">The sequence shown here is derived from an EMBL/GenBank/DDBJ whole genome shotgun (WGS) entry which is preliminary data.</text>
</comment>
<dbReference type="RefSeq" id="WP_393173423.1">
    <property type="nucleotide sequence ID" value="NZ_JBICRM010000033.1"/>
</dbReference>
<sequence length="117" mass="11346">MSAIVPVAVGLTTMVMVGSGMAELAEMVVSGVAVAAAVIGAEEIGVPLGVTTPDATTVLLGVIADGATSRLAVFVGWAMSQVTVTVALGVMAPAGVLSSIRNGMVSPASEAPIGPQV</sequence>
<proteinExistence type="predicted"/>
<dbReference type="EMBL" id="JBICRM010000033">
    <property type="protein sequence ID" value="MFG1709040.1"/>
    <property type="molecule type" value="Genomic_DNA"/>
</dbReference>
<keyword evidence="2" id="KW-1185">Reference proteome</keyword>
<dbReference type="Proteomes" id="UP001603978">
    <property type="component" value="Unassembled WGS sequence"/>
</dbReference>
<reference evidence="1 2" key="1">
    <citation type="submission" date="2024-10" db="EMBL/GenBank/DDBJ databases">
        <authorList>
            <person name="Topkara A.R."/>
            <person name="Saygin H."/>
        </authorList>
    </citation>
    <scope>NUCLEOTIDE SEQUENCE [LARGE SCALE GENOMIC DNA]</scope>
    <source>
        <strain evidence="1 2">M3C6</strain>
    </source>
</reference>
<organism evidence="1 2">
    <name type="scientific">Nonomuraea marmarensis</name>
    <dbReference type="NCBI Taxonomy" id="3351344"/>
    <lineage>
        <taxon>Bacteria</taxon>
        <taxon>Bacillati</taxon>
        <taxon>Actinomycetota</taxon>
        <taxon>Actinomycetes</taxon>
        <taxon>Streptosporangiales</taxon>
        <taxon>Streptosporangiaceae</taxon>
        <taxon>Nonomuraea</taxon>
    </lineage>
</organism>